<sequence length="142" mass="16102">MEKIAPVQKIAKGVVRVLGMNPGPFTLDGTNTYLIGEGERRVLVDTGDGQQPEYFELLKQCLGSDNRIDRILLTHWHADHIGGVNRLLDMHDIVSRSCTVYKCRNETTDSTDTVRDMLALARERDQLRDISDMQVFEVDDNL</sequence>
<feature type="non-terminal residue" evidence="2">
    <location>
        <position position="142"/>
    </location>
</feature>
<gene>
    <name evidence="2" type="primary">LACTB2</name>
    <name evidence="2" type="ORF">H4R20_005947</name>
</gene>
<dbReference type="OrthoDB" id="17458at2759"/>
<feature type="domain" description="Metallo-beta-lactamase" evidence="1">
    <location>
        <begin position="27"/>
        <end position="102"/>
    </location>
</feature>
<keyword evidence="3" id="KW-1185">Reference proteome</keyword>
<dbReference type="PANTHER" id="PTHR23131:SF0">
    <property type="entry name" value="ENDORIBONUCLEASE LACTB2"/>
    <property type="match status" value="1"/>
</dbReference>
<evidence type="ECO:0000259" key="1">
    <source>
        <dbReference type="Pfam" id="PF00753"/>
    </source>
</evidence>
<reference evidence="2" key="1">
    <citation type="submission" date="2022-07" db="EMBL/GenBank/DDBJ databases">
        <title>Phylogenomic reconstructions and comparative analyses of Kickxellomycotina fungi.</title>
        <authorList>
            <person name="Reynolds N.K."/>
            <person name="Stajich J.E."/>
            <person name="Barry K."/>
            <person name="Grigoriev I.V."/>
            <person name="Crous P."/>
            <person name="Smith M.E."/>
        </authorList>
    </citation>
    <scope>NUCLEOTIDE SEQUENCE</scope>
    <source>
        <strain evidence="2">NRRL 1565</strain>
    </source>
</reference>
<dbReference type="InterPro" id="IPR001279">
    <property type="entry name" value="Metallo-B-lactamas"/>
</dbReference>
<dbReference type="EMBL" id="JANBUO010002255">
    <property type="protein sequence ID" value="KAJ2795240.1"/>
    <property type="molecule type" value="Genomic_DNA"/>
</dbReference>
<dbReference type="AlphaFoldDB" id="A0A9W8LRM4"/>
<dbReference type="Gene3D" id="3.60.15.10">
    <property type="entry name" value="Ribonuclease Z/Hydroxyacylglutathione hydrolase-like"/>
    <property type="match status" value="1"/>
</dbReference>
<name>A0A9W8LRM4_9FUNG</name>
<protein>
    <submittedName>
        <fullName evidence="2">Beta-lactamase-like protein 2</fullName>
    </submittedName>
</protein>
<dbReference type="InterPro" id="IPR036866">
    <property type="entry name" value="RibonucZ/Hydroxyglut_hydro"/>
</dbReference>
<evidence type="ECO:0000313" key="3">
    <source>
        <dbReference type="Proteomes" id="UP001140094"/>
    </source>
</evidence>
<dbReference type="InterPro" id="IPR050662">
    <property type="entry name" value="Sec-metab_biosynth-thioest"/>
</dbReference>
<dbReference type="Pfam" id="PF00753">
    <property type="entry name" value="Lactamase_B"/>
    <property type="match status" value="1"/>
</dbReference>
<evidence type="ECO:0000313" key="2">
    <source>
        <dbReference type="EMBL" id="KAJ2795240.1"/>
    </source>
</evidence>
<dbReference type="PANTHER" id="PTHR23131">
    <property type="entry name" value="ENDORIBONUCLEASE LACTB2"/>
    <property type="match status" value="1"/>
</dbReference>
<dbReference type="SUPFAM" id="SSF56281">
    <property type="entry name" value="Metallo-hydrolase/oxidoreductase"/>
    <property type="match status" value="1"/>
</dbReference>
<proteinExistence type="predicted"/>
<organism evidence="2 3">
    <name type="scientific">Coemansia guatemalensis</name>
    <dbReference type="NCBI Taxonomy" id="2761395"/>
    <lineage>
        <taxon>Eukaryota</taxon>
        <taxon>Fungi</taxon>
        <taxon>Fungi incertae sedis</taxon>
        <taxon>Zoopagomycota</taxon>
        <taxon>Kickxellomycotina</taxon>
        <taxon>Kickxellomycetes</taxon>
        <taxon>Kickxellales</taxon>
        <taxon>Kickxellaceae</taxon>
        <taxon>Coemansia</taxon>
    </lineage>
</organism>
<accession>A0A9W8LRM4</accession>
<comment type="caution">
    <text evidence="2">The sequence shown here is derived from an EMBL/GenBank/DDBJ whole genome shotgun (WGS) entry which is preliminary data.</text>
</comment>
<dbReference type="Proteomes" id="UP001140094">
    <property type="component" value="Unassembled WGS sequence"/>
</dbReference>